<reference evidence="1" key="1">
    <citation type="journal article" date="2021" name="New Phytol.">
        <title>Evolutionary innovations through gain and loss of genes in the ectomycorrhizal Boletales.</title>
        <authorList>
            <person name="Wu G."/>
            <person name="Miyauchi S."/>
            <person name="Morin E."/>
            <person name="Kuo A."/>
            <person name="Drula E."/>
            <person name="Varga T."/>
            <person name="Kohler A."/>
            <person name="Feng B."/>
            <person name="Cao Y."/>
            <person name="Lipzen A."/>
            <person name="Daum C."/>
            <person name="Hundley H."/>
            <person name="Pangilinan J."/>
            <person name="Johnson J."/>
            <person name="Barry K."/>
            <person name="LaButti K."/>
            <person name="Ng V."/>
            <person name="Ahrendt S."/>
            <person name="Min B."/>
            <person name="Choi I.G."/>
            <person name="Park H."/>
            <person name="Plett J.M."/>
            <person name="Magnuson J."/>
            <person name="Spatafora J.W."/>
            <person name="Nagy L.G."/>
            <person name="Henrissat B."/>
            <person name="Grigoriev I.V."/>
            <person name="Yang Z.L."/>
            <person name="Xu J."/>
            <person name="Martin F.M."/>
        </authorList>
    </citation>
    <scope>NUCLEOTIDE SEQUENCE</scope>
    <source>
        <strain evidence="1">KUC20120723A-06</strain>
    </source>
</reference>
<gene>
    <name evidence="1" type="ORF">BV22DRAFT_1051460</name>
</gene>
<dbReference type="Proteomes" id="UP000790709">
    <property type="component" value="Unassembled WGS sequence"/>
</dbReference>
<comment type="caution">
    <text evidence="1">The sequence shown here is derived from an EMBL/GenBank/DDBJ whole genome shotgun (WGS) entry which is preliminary data.</text>
</comment>
<evidence type="ECO:0000313" key="2">
    <source>
        <dbReference type="Proteomes" id="UP000790709"/>
    </source>
</evidence>
<dbReference type="EMBL" id="MU266725">
    <property type="protein sequence ID" value="KAH7918854.1"/>
    <property type="molecule type" value="Genomic_DNA"/>
</dbReference>
<accession>A0ACB8B000</accession>
<sequence>MTTPITISNFNLSATQPQGVFDPQPAKLFLVIYLGSLNKGTIWSLPGLRNPSSGLLTATSNCQSLADGAKVTSSAGTSVSPGPPAFRVMQSTTLLFSQRDITAHQALSLPHFKVLPECRLVPVKSCLPMAPTRNSAGSNNCTSNMRMSFLEQQKSPVDNLLATKNRFRIGFPACCRTNVGSIFNSQTFDSAFIASLRKPSKFAKPPGYHKPDPGTCVVPIMRHTDCQPTPLEFPPNDPIWDHWNLYNKVINGPGFAGGQDWQTLSILTCFNSSNCCFNKCFIFSNSVTPKLVEFTQDLNRELYAITSNTPILPITCRAKSPSRADVEKMKDMVNYIVPMKRPIFLWIGVFPNSLQFQPKDTLTQAKEPLSLLADSDIDDVEVKYYKSLYRQLASSLCLHSISNLNTSVNVCGPLTLVLHLTIAISSQPNIWGTMGLFFATQGHYYPS</sequence>
<evidence type="ECO:0000313" key="1">
    <source>
        <dbReference type="EMBL" id="KAH7918854.1"/>
    </source>
</evidence>
<proteinExistence type="predicted"/>
<organism evidence="1 2">
    <name type="scientific">Leucogyrophana mollusca</name>
    <dbReference type="NCBI Taxonomy" id="85980"/>
    <lineage>
        <taxon>Eukaryota</taxon>
        <taxon>Fungi</taxon>
        <taxon>Dikarya</taxon>
        <taxon>Basidiomycota</taxon>
        <taxon>Agaricomycotina</taxon>
        <taxon>Agaricomycetes</taxon>
        <taxon>Agaricomycetidae</taxon>
        <taxon>Boletales</taxon>
        <taxon>Boletales incertae sedis</taxon>
        <taxon>Leucogyrophana</taxon>
    </lineage>
</organism>
<protein>
    <submittedName>
        <fullName evidence="1">Uncharacterized protein</fullName>
    </submittedName>
</protein>
<name>A0ACB8B000_9AGAM</name>
<keyword evidence="2" id="KW-1185">Reference proteome</keyword>